<organism evidence="1 2">
    <name type="scientific">Mucilaginibacter humi</name>
    <dbReference type="NCBI Taxonomy" id="2732510"/>
    <lineage>
        <taxon>Bacteria</taxon>
        <taxon>Pseudomonadati</taxon>
        <taxon>Bacteroidota</taxon>
        <taxon>Sphingobacteriia</taxon>
        <taxon>Sphingobacteriales</taxon>
        <taxon>Sphingobacteriaceae</taxon>
        <taxon>Mucilaginibacter</taxon>
    </lineage>
</organism>
<evidence type="ECO:0000313" key="2">
    <source>
        <dbReference type="Proteomes" id="UP000566071"/>
    </source>
</evidence>
<dbReference type="EMBL" id="JABFCR010000021">
    <property type="protein sequence ID" value="NNU33827.1"/>
    <property type="molecule type" value="Genomic_DNA"/>
</dbReference>
<keyword evidence="2" id="KW-1185">Reference proteome</keyword>
<gene>
    <name evidence="1" type="ORF">HK413_06135</name>
</gene>
<accession>A0ABX1W0T5</accession>
<name>A0ABX1W0T5_9SPHI</name>
<evidence type="ECO:0000313" key="1">
    <source>
        <dbReference type="EMBL" id="NNU33827.1"/>
    </source>
</evidence>
<protein>
    <submittedName>
        <fullName evidence="1">Uncharacterized protein</fullName>
    </submittedName>
</protein>
<proteinExistence type="predicted"/>
<sequence>MAGKTYQAKVTYPDGATNIVNLPAATDDGYVLSINHTVKNDSVLVRVYGGAAALRSGTRSLSLVGQSGGKVYFSANVPLNKASASLYLSTANVPTGILQFTLFSPAGNPLNERIVFIENKDNIDLKITSAKKVYDRREKVDLNIEAKDSNGKPVGGNFSVSVMSEAAVPSDEVKENSIFSQLLLSADIKGYIEKPNYYFYNPTNETRANLDILMLTQGLPQVCLEGCYCQPNCRKRL</sequence>
<reference evidence="1 2" key="1">
    <citation type="submission" date="2020-05" db="EMBL/GenBank/DDBJ databases">
        <authorList>
            <person name="Khan S.A."/>
            <person name="Jeon C.O."/>
            <person name="Chun B.H."/>
        </authorList>
    </citation>
    <scope>NUCLEOTIDE SEQUENCE [LARGE SCALE GENOMIC DNA]</scope>
    <source>
        <strain evidence="1 2">S1162</strain>
    </source>
</reference>
<dbReference type="RefSeq" id="WP_175269511.1">
    <property type="nucleotide sequence ID" value="NZ_JABFCR010000021.1"/>
</dbReference>
<comment type="caution">
    <text evidence="1">The sequence shown here is derived from an EMBL/GenBank/DDBJ whole genome shotgun (WGS) entry which is preliminary data.</text>
</comment>
<dbReference type="Proteomes" id="UP000566071">
    <property type="component" value="Unassembled WGS sequence"/>
</dbReference>